<evidence type="ECO:0000313" key="2">
    <source>
        <dbReference type="EMBL" id="CRZ35188.1"/>
    </source>
</evidence>
<accession>A0A0H5SXU9</accession>
<keyword evidence="3" id="KW-1185">Reference proteome</keyword>
<name>A0A0H5SXU9_HERHM</name>
<organism evidence="2 3">
    <name type="scientific">Herbinix hemicellulosilytica</name>
    <dbReference type="NCBI Taxonomy" id="1564487"/>
    <lineage>
        <taxon>Bacteria</taxon>
        <taxon>Bacillati</taxon>
        <taxon>Bacillota</taxon>
        <taxon>Clostridia</taxon>
        <taxon>Lachnospirales</taxon>
        <taxon>Lachnospiraceae</taxon>
        <taxon>Herbinix</taxon>
    </lineage>
</organism>
<gene>
    <name evidence="2" type="ORF">HHT355_1990</name>
</gene>
<dbReference type="InterPro" id="IPR040751">
    <property type="entry name" value="SbsC_C"/>
</dbReference>
<dbReference type="OrthoDB" id="2066477at2"/>
<evidence type="ECO:0000259" key="1">
    <source>
        <dbReference type="Pfam" id="PF18316"/>
    </source>
</evidence>
<dbReference type="AlphaFoldDB" id="A0A0H5SXU9"/>
<dbReference type="EMBL" id="CVTD020000023">
    <property type="protein sequence ID" value="CRZ35188.1"/>
    <property type="molecule type" value="Genomic_DNA"/>
</dbReference>
<evidence type="ECO:0000313" key="3">
    <source>
        <dbReference type="Proteomes" id="UP000236497"/>
    </source>
</evidence>
<feature type="domain" description="S-layer protein SbsC C-terminal" evidence="1">
    <location>
        <begin position="556"/>
        <end position="638"/>
    </location>
</feature>
<sequence length="642" mass="70604">MSKRIIRIAQAMLCLGFLFILVSFSKHNIAFGASSITINTVDYEEENIILNNNGNQKIYFATENDAARNVWDVIPVDNEYTTTIDFSWTSQTTEQVIVIKGETGTPKRVTLRPRAKKLAVSISYDKMDSLSKGESIASLLNIQSSEGTAANPITYLDLEWKKGVNGSWKELKDLTVEQLEKLQIKGADLYFRISAVNDVSTGSREADGTMGRRVSSEVRLKIAKQTTPASVTVDGEKFIAQIKYGKEYRVNYTGQTTTPTWVKVTDKSVKGLALKDIIKNGSNGITPDKKFPAMIIEVRDYATTTKAASKITEIKINEQRVMDGIIVEGNPPANTTESDPNVYISYSGSAAITITIPSASSSNPYQYCIVKPGEELDPSKVTWYSITKGIEYKVLSSKATEGSNIYIRKREIKPSAKSTEVNLASTCLVYNVKYPAVPIIEAKSFTFVKNITEEISFDIIMNTKGKLPFETKIKSIKYGTKEIDFTCTPAEINATDPNVIYTMKVTLNTNELNTMPTSYSRALTITFGNGTVDKTSIKLAIQNPTPASALSTTVSKGKTTGTTSIKVINTVKTGHELVYKITDTSVTGVHTETVINDGLKFESGADITVTAGKYITIYEINSSTKKVTRYSCIQITANHINQ</sequence>
<protein>
    <recommendedName>
        <fullName evidence="1">S-layer protein SbsC C-terminal domain-containing protein</fullName>
    </recommendedName>
</protein>
<dbReference type="Proteomes" id="UP000236497">
    <property type="component" value="Unassembled WGS sequence"/>
</dbReference>
<reference evidence="2 3" key="1">
    <citation type="submission" date="2015-06" db="EMBL/GenBank/DDBJ databases">
        <authorList>
            <person name="Wibberg Daniel"/>
        </authorList>
    </citation>
    <scope>NUCLEOTIDE SEQUENCE [LARGE SCALE GENOMIC DNA]</scope>
    <source>
        <strain evidence="2 3">T3/55T</strain>
    </source>
</reference>
<proteinExistence type="predicted"/>
<dbReference type="Pfam" id="PF18316">
    <property type="entry name" value="S-l_SbsC_C"/>
    <property type="match status" value="1"/>
</dbReference>
<dbReference type="RefSeq" id="WP_103203280.1">
    <property type="nucleotide sequence ID" value="NZ_CVTD020000023.1"/>
</dbReference>